<evidence type="ECO:0000313" key="1">
    <source>
        <dbReference type="EMBL" id="MDE8602980.1"/>
    </source>
</evidence>
<proteinExistence type="predicted"/>
<name>A0ABT5WDS8_9GAMM</name>
<keyword evidence="2" id="KW-1185">Reference proteome</keyword>
<sequence>MMNASVSYALPDINFFQRLRLLEADARKSNELADAPIGYDYPLYREFVDFCVIQSLVSPYAAKQKIEMVPAEHGYQKRMLHVACFGLTGSSGVLPQHYTEMLAQRNRDKDTALKVLLDGFNARAISFLYRAWQKNRLAILEEQAGKNPQSTQIHLARKMMMSYTGLCHGESVSESVEHSSVEESADDGLNVPSCEDIAYYFSGYFSQRPRNANALRKIIGHVLGCDVSLKQFFGRWFELEPSQRNVLGKANCALGQSFVAGGAIYEGGFSMRLRTEPLDYSAFQRIRPGGVLFERLKEVLFSFLGADYWVDLQVVLKGNDRPALQIGEGSSSQPFLALGEGLWLSSEPADHDVADTVYNLNR</sequence>
<dbReference type="NCBIfam" id="TIGR03347">
    <property type="entry name" value="VI_chp_1"/>
    <property type="match status" value="1"/>
</dbReference>
<dbReference type="InterPro" id="IPR010732">
    <property type="entry name" value="T6SS_TssG-like"/>
</dbReference>
<organism evidence="1 2">
    <name type="scientific">Marinomonas maritima</name>
    <dbReference type="NCBI Taxonomy" id="2940935"/>
    <lineage>
        <taxon>Bacteria</taxon>
        <taxon>Pseudomonadati</taxon>
        <taxon>Pseudomonadota</taxon>
        <taxon>Gammaproteobacteria</taxon>
        <taxon>Oceanospirillales</taxon>
        <taxon>Oceanospirillaceae</taxon>
        <taxon>Marinomonas</taxon>
    </lineage>
</organism>
<protein>
    <submittedName>
        <fullName evidence="1">Type VI secretion system baseplate subunit TssG</fullName>
    </submittedName>
</protein>
<comment type="caution">
    <text evidence="1">The sequence shown here is derived from an EMBL/GenBank/DDBJ whole genome shotgun (WGS) entry which is preliminary data.</text>
</comment>
<dbReference type="PANTHER" id="PTHR35564">
    <property type="match status" value="1"/>
</dbReference>
<gene>
    <name evidence="1" type="primary">tssG</name>
    <name evidence="1" type="ORF">M3I01_008590</name>
</gene>
<dbReference type="EMBL" id="JAMZEG020000002">
    <property type="protein sequence ID" value="MDE8602980.1"/>
    <property type="molecule type" value="Genomic_DNA"/>
</dbReference>
<dbReference type="Proteomes" id="UP001139522">
    <property type="component" value="Unassembled WGS sequence"/>
</dbReference>
<dbReference type="PANTHER" id="PTHR35564:SF4">
    <property type="entry name" value="CYTOPLASMIC PROTEIN"/>
    <property type="match status" value="1"/>
</dbReference>
<dbReference type="RefSeq" id="WP_255895384.1">
    <property type="nucleotide sequence ID" value="NZ_JAMZEG020000002.1"/>
</dbReference>
<reference evidence="1" key="1">
    <citation type="submission" date="2023-01" db="EMBL/GenBank/DDBJ databases">
        <title>Psychroserpens sp. MSW6 and Marinomonas sp. RSW2, isolated from seawater.</title>
        <authorList>
            <person name="Kristyanto S."/>
            <person name="Jung J."/>
            <person name="Kim J.M."/>
            <person name="Jeon C.O."/>
        </authorList>
    </citation>
    <scope>NUCLEOTIDE SEQUENCE</scope>
    <source>
        <strain evidence="1">RSW2</strain>
    </source>
</reference>
<accession>A0ABT5WDS8</accession>
<evidence type="ECO:0000313" key="2">
    <source>
        <dbReference type="Proteomes" id="UP001139522"/>
    </source>
</evidence>
<dbReference type="Pfam" id="PF06996">
    <property type="entry name" value="T6SS_TssG"/>
    <property type="match status" value="1"/>
</dbReference>